<dbReference type="PANTHER" id="PTHR10758:SF1">
    <property type="entry name" value="COP9 SIGNALOSOME COMPLEX SUBUNIT 3"/>
    <property type="match status" value="1"/>
</dbReference>
<dbReference type="FunCoup" id="A0A3P7DQ28">
    <property type="interactions" value="1523"/>
</dbReference>
<evidence type="ECO:0000256" key="2">
    <source>
        <dbReference type="ARBA" id="ARBA00004496"/>
    </source>
</evidence>
<evidence type="ECO:0000256" key="3">
    <source>
        <dbReference type="ARBA" id="ARBA00007084"/>
    </source>
</evidence>
<dbReference type="InterPro" id="IPR050756">
    <property type="entry name" value="CSN3"/>
</dbReference>
<evidence type="ECO:0000256" key="7">
    <source>
        <dbReference type="ARBA" id="ARBA00023242"/>
    </source>
</evidence>
<dbReference type="Gene3D" id="1.25.40.570">
    <property type="match status" value="1"/>
</dbReference>
<dbReference type="AlphaFoldDB" id="A0A3P7DQ28"/>
<dbReference type="GO" id="GO:0006511">
    <property type="term" value="P:ubiquitin-dependent protein catabolic process"/>
    <property type="evidence" value="ECO:0007669"/>
    <property type="project" value="TreeGrafter"/>
</dbReference>
<sequence>MSGSLDAFVKSVMGLTVSGKLPIFEIIESYNIVRSWGYSCDSVLHAASWRELADLHRKAVYDVLERNIPHLDSVLETLTIDRYSMSVVSILLVKMNQIYTESVKDRFERTLSQVESMVPFFDSMQISFIPDIYVLLFRKVYEYCLLQINKPARGIMLLSNAINVLVKEERDILTSLHPCLFCLCLKARIHDPAMPFLHLAVPKIFKETANQTGPYMDPKWVVLYFYYGGLLYAVLGRYEEAFAMMQKACCIPAIAPSAIMVRAYKTYVLLSLLLHGKILRLSNYRSPVMTRSIIPLCPDYSALERICDNEEENFDKASAILEYLEAHYATFEKDKTVGLVKLVVRSIRENSVKRLTECFISISLSDVARRCHLDDSDHAELYLREMSKNGKINVRIDKKQGIVYFDEMKTEADEQEVDKAANSIYTLDALMKQFDDRIRVNPSYISRVGRPLARGVPAIPPDEGLGHPGSVFMPNVNVGDIESAAGRPMDMVD</sequence>
<gene>
    <name evidence="9" type="ORF">WBA_LOCUS2402</name>
</gene>
<accession>A0A3P7DQ28</accession>
<evidence type="ECO:0000256" key="5">
    <source>
        <dbReference type="ARBA" id="ARBA00022490"/>
    </source>
</evidence>
<dbReference type="Pfam" id="PF22788">
    <property type="entry name" value="COP9_hel_rpt"/>
    <property type="match status" value="1"/>
</dbReference>
<evidence type="ECO:0000256" key="6">
    <source>
        <dbReference type="ARBA" id="ARBA00022790"/>
    </source>
</evidence>
<comment type="subcellular location">
    <subcellularLocation>
        <location evidence="2">Cytoplasm</location>
    </subcellularLocation>
    <subcellularLocation>
        <location evidence="1">Nucleus</location>
    </subcellularLocation>
</comment>
<dbReference type="OMA" id="CLKARIH"/>
<dbReference type="PANTHER" id="PTHR10758">
    <property type="entry name" value="26S PROTEASOME NON-ATPASE REGULATORY SUBUNIT 3/COP9 SIGNALOSOME COMPLEX SUBUNIT 3"/>
    <property type="match status" value="1"/>
</dbReference>
<dbReference type="SUPFAM" id="SSF46785">
    <property type="entry name" value="Winged helix' DNA-binding domain"/>
    <property type="match status" value="1"/>
</dbReference>
<reference evidence="9 10" key="1">
    <citation type="submission" date="2018-11" db="EMBL/GenBank/DDBJ databases">
        <authorList>
            <consortium name="Pathogen Informatics"/>
        </authorList>
    </citation>
    <scope>NUCLEOTIDE SEQUENCE [LARGE SCALE GENOMIC DNA]</scope>
</reference>
<dbReference type="InterPro" id="IPR055089">
    <property type="entry name" value="COP9_N"/>
</dbReference>
<dbReference type="PROSITE" id="PS50250">
    <property type="entry name" value="PCI"/>
    <property type="match status" value="1"/>
</dbReference>
<keyword evidence="5" id="KW-0963">Cytoplasm</keyword>
<dbReference type="EMBL" id="UYWW01000651">
    <property type="protein sequence ID" value="VDM09016.1"/>
    <property type="molecule type" value="Genomic_DNA"/>
</dbReference>
<evidence type="ECO:0000256" key="1">
    <source>
        <dbReference type="ARBA" id="ARBA00004123"/>
    </source>
</evidence>
<keyword evidence="6" id="KW-0736">Signalosome</keyword>
<evidence type="ECO:0000313" key="9">
    <source>
        <dbReference type="EMBL" id="VDM09016.1"/>
    </source>
</evidence>
<protein>
    <recommendedName>
        <fullName evidence="4">COP9 signalosome complex subunit 3</fullName>
    </recommendedName>
</protein>
<dbReference type="InterPro" id="IPR036390">
    <property type="entry name" value="WH_DNA-bd_sf"/>
</dbReference>
<dbReference type="GO" id="GO:0008180">
    <property type="term" value="C:COP9 signalosome"/>
    <property type="evidence" value="ECO:0007669"/>
    <property type="project" value="UniProtKB-KW"/>
</dbReference>
<organism evidence="9 10">
    <name type="scientific">Wuchereria bancrofti</name>
    <dbReference type="NCBI Taxonomy" id="6293"/>
    <lineage>
        <taxon>Eukaryota</taxon>
        <taxon>Metazoa</taxon>
        <taxon>Ecdysozoa</taxon>
        <taxon>Nematoda</taxon>
        <taxon>Chromadorea</taxon>
        <taxon>Rhabditida</taxon>
        <taxon>Spirurina</taxon>
        <taxon>Spiruromorpha</taxon>
        <taxon>Filarioidea</taxon>
        <taxon>Onchocercidae</taxon>
        <taxon>Wuchereria</taxon>
    </lineage>
</organism>
<evidence type="ECO:0000313" key="10">
    <source>
        <dbReference type="Proteomes" id="UP000270924"/>
    </source>
</evidence>
<dbReference type="InterPro" id="IPR000717">
    <property type="entry name" value="PCI_dom"/>
</dbReference>
<dbReference type="OrthoDB" id="29061at2759"/>
<proteinExistence type="inferred from homology"/>
<name>A0A3P7DQ28_WUCBA</name>
<comment type="similarity">
    <text evidence="3">Belongs to the CSN3 family.</text>
</comment>
<dbReference type="Proteomes" id="UP000270924">
    <property type="component" value="Unassembled WGS sequence"/>
</dbReference>
<dbReference type="Pfam" id="PF01399">
    <property type="entry name" value="PCI"/>
    <property type="match status" value="1"/>
</dbReference>
<evidence type="ECO:0000259" key="8">
    <source>
        <dbReference type="PROSITE" id="PS50250"/>
    </source>
</evidence>
<keyword evidence="7" id="KW-0539">Nucleus</keyword>
<dbReference type="GO" id="GO:0005737">
    <property type="term" value="C:cytoplasm"/>
    <property type="evidence" value="ECO:0007669"/>
    <property type="project" value="UniProtKB-SubCell"/>
</dbReference>
<keyword evidence="10" id="KW-1185">Reference proteome</keyword>
<dbReference type="SMART" id="SM00088">
    <property type="entry name" value="PINT"/>
    <property type="match status" value="1"/>
</dbReference>
<dbReference type="InParanoid" id="A0A3P7DQ28"/>
<evidence type="ECO:0000256" key="4">
    <source>
        <dbReference type="ARBA" id="ARBA00014878"/>
    </source>
</evidence>
<feature type="domain" description="PCI" evidence="8">
    <location>
        <begin position="237"/>
        <end position="410"/>
    </location>
</feature>